<dbReference type="GO" id="GO:0005829">
    <property type="term" value="C:cytosol"/>
    <property type="evidence" value="ECO:0007669"/>
    <property type="project" value="TreeGrafter"/>
</dbReference>
<feature type="region of interest" description="Disordered" evidence="1">
    <location>
        <begin position="99"/>
        <end position="126"/>
    </location>
</feature>
<feature type="compositionally biased region" description="Low complexity" evidence="1">
    <location>
        <begin position="1257"/>
        <end position="1278"/>
    </location>
</feature>
<dbReference type="FunCoup" id="A0A3N4KMM3">
    <property type="interactions" value="62"/>
</dbReference>
<feature type="compositionally biased region" description="Basic and acidic residues" evidence="1">
    <location>
        <begin position="385"/>
        <end position="394"/>
    </location>
</feature>
<feature type="compositionally biased region" description="Polar residues" evidence="1">
    <location>
        <begin position="504"/>
        <end position="515"/>
    </location>
</feature>
<feature type="compositionally biased region" description="Gly residues" evidence="1">
    <location>
        <begin position="621"/>
        <end position="635"/>
    </location>
</feature>
<protein>
    <recommendedName>
        <fullName evidence="2">GYF domain-containing protein</fullName>
    </recommendedName>
</protein>
<feature type="compositionally biased region" description="Low complexity" evidence="1">
    <location>
        <begin position="1138"/>
        <end position="1148"/>
    </location>
</feature>
<feature type="region of interest" description="Disordered" evidence="1">
    <location>
        <begin position="1043"/>
        <end position="1279"/>
    </location>
</feature>
<feature type="compositionally biased region" description="Low complexity" evidence="1">
    <location>
        <begin position="1059"/>
        <end position="1076"/>
    </location>
</feature>
<dbReference type="InterPro" id="IPR051640">
    <property type="entry name" value="GRB10-interact_GYF"/>
</dbReference>
<feature type="compositionally biased region" description="Basic and acidic residues" evidence="1">
    <location>
        <begin position="224"/>
        <end position="235"/>
    </location>
</feature>
<evidence type="ECO:0000256" key="1">
    <source>
        <dbReference type="SAM" id="MobiDB-lite"/>
    </source>
</evidence>
<feature type="compositionally biased region" description="Low complexity" evidence="1">
    <location>
        <begin position="931"/>
        <end position="953"/>
    </location>
</feature>
<evidence type="ECO:0000313" key="3">
    <source>
        <dbReference type="EMBL" id="RPB11824.1"/>
    </source>
</evidence>
<name>A0A3N4KMM3_9PEZI</name>
<keyword evidence="4" id="KW-1185">Reference proteome</keyword>
<dbReference type="SUPFAM" id="SSF55277">
    <property type="entry name" value="GYF domain"/>
    <property type="match status" value="1"/>
</dbReference>
<dbReference type="STRING" id="1392247.A0A3N4KMM3"/>
<feature type="region of interest" description="Disordered" evidence="1">
    <location>
        <begin position="479"/>
        <end position="562"/>
    </location>
</feature>
<feature type="region of interest" description="Disordered" evidence="1">
    <location>
        <begin position="1"/>
        <end position="67"/>
    </location>
</feature>
<feature type="compositionally biased region" description="Basic and acidic residues" evidence="1">
    <location>
        <begin position="364"/>
        <end position="378"/>
    </location>
</feature>
<feature type="compositionally biased region" description="Low complexity" evidence="1">
    <location>
        <begin position="999"/>
        <end position="1018"/>
    </location>
</feature>
<feature type="compositionally biased region" description="Gly residues" evidence="1">
    <location>
        <begin position="982"/>
        <end position="998"/>
    </location>
</feature>
<feature type="compositionally biased region" description="Polar residues" evidence="1">
    <location>
        <begin position="1"/>
        <end position="21"/>
    </location>
</feature>
<feature type="region of interest" description="Disordered" evidence="1">
    <location>
        <begin position="138"/>
        <end position="272"/>
    </location>
</feature>
<feature type="region of interest" description="Disordered" evidence="1">
    <location>
        <begin position="324"/>
        <end position="415"/>
    </location>
</feature>
<dbReference type="OrthoDB" id="48509at2759"/>
<dbReference type="InterPro" id="IPR003169">
    <property type="entry name" value="GYF"/>
</dbReference>
<evidence type="ECO:0000313" key="4">
    <source>
        <dbReference type="Proteomes" id="UP000277580"/>
    </source>
</evidence>
<feature type="compositionally biased region" description="Polar residues" evidence="1">
    <location>
        <begin position="1407"/>
        <end position="1418"/>
    </location>
</feature>
<feature type="compositionally biased region" description="Gly residues" evidence="1">
    <location>
        <begin position="535"/>
        <end position="544"/>
    </location>
</feature>
<gene>
    <name evidence="3" type="ORF">P167DRAFT_575016</name>
</gene>
<dbReference type="InParanoid" id="A0A3N4KMM3"/>
<proteinExistence type="predicted"/>
<dbReference type="Gene3D" id="3.30.1490.40">
    <property type="match status" value="1"/>
</dbReference>
<feature type="region of interest" description="Disordered" evidence="1">
    <location>
        <begin position="1500"/>
        <end position="1537"/>
    </location>
</feature>
<dbReference type="InterPro" id="IPR035445">
    <property type="entry name" value="GYF-like_dom_sf"/>
</dbReference>
<dbReference type="PANTHER" id="PTHR14445">
    <property type="entry name" value="GRB10 INTERACTING GYF PROTEIN"/>
    <property type="match status" value="1"/>
</dbReference>
<feature type="region of interest" description="Disordered" evidence="1">
    <location>
        <begin position="1368"/>
        <end position="1418"/>
    </location>
</feature>
<dbReference type="PANTHER" id="PTHR14445:SF36">
    <property type="entry name" value="FI03272P-RELATED"/>
    <property type="match status" value="1"/>
</dbReference>
<sequence length="1537" mass="161906">MLTSSDPSRTRRANGNSATSSTHRRPSLSTTLTHPPTSQHSQPPLTPSGSNVYHPPHHYNRGGVGGSINTTYSKDDLLGIFRQQEQSGNSLRDVKDLVLGDTSSGNSAGWGRTGDEGGADVCWDKDGGLKPVSLEELTEEERELFSNNVNSPHKVPPNQSNQGPTNHHTVVTNTPPPKRSNSGALPGNITTPGANRPQNRRRETSDAALTGSPFTSTPPQVPRRRTELREAEDTGGRGTLFGRWGSGTSGEDDHAKDKGTEEGSTAGGARSAGLIRKGSGAWPSGVAGSSGFASSGALNSPMGSFGNGTFGGTMGGFSLQSTTNTADKAKAGGGASGARGSTAPPKVEDVEEEDDDVNRVVSHAVDHHRDEEERERPMSSDTDPFGDRDQDDHGTGQGRHSPRSSMDDPHRIKNSASFGNMASAAVNASRGGNSIATPTKIRSDLGFSGLGGSREGLTLGGMGQGSLHQQLQNLQLNQHGNYPLHGRSRQGSIGGMVGGLNENEPLSPTETNPYQSPAPEKADDDDINDIHGDGGHGSGIIGGGFKRDVGAPGSDRSGRSSTAGLGAVGGLSGFGSISGSGLWGGQVGTPGLGTSAAPSAFFGSGLGDLASPGGTLLSSSGMGGMGSIGGGGGPFGSASRSRLAQMFSPEQQQQMEDENGGFESNDGFGDLRFGGFGSRRGFGNIDSPMRDRGDVSDLFSGLHTTRSLGNIGAQASGDSMFSREREDSFTLGSLQMQNQSNSMQPPMSHQAQPIRPPPGTVPPQPQTVLVMPDKIQWTYRDPSGTIQGPFSGLEMHDWYKAGFFTQELAVKRIEDHDFEPLGQLVRRIGNTREPFLVPLQAPPGSTAPTAAPAAPVPNAWSGWPLDAQQPGTVQPPFAGSFPSFGTTLTADQQNALERRKQEEQYLLARQREFLVQQQIFAKNQVLHHQHSQQSLHSQPSYGSLQGSLQSPGGFATPTAGAPSVGPQNAFEPGVLLRQAGAAAGGGGDTFGVGHGLQGMPGQQMQPGNQFLQQQQQQIHPPNHIQLEQQKQLLDMQRQTQRIYQNQHQQVEKQQELEHAQQQQINAAAQTPQQAQQDVEKEEDKISQEQHEQAHESNERSADAASSSPDDHWDPESEHKPSPQANEQLKTSVPKGSSAKASPIPKQAQPAPPASVWQEIEQPLVQPFPPPPGSHHASEIPSSTLPMTRSPSSETPHTSVSVAPWANKENEVKGPSLKEIQEVEARAQQAKDAAEAEHKRQMMLQQVNTQPPPPAPGLPSTATWATSPSGTPSSSQASAWAKPLVKANTLPTGGAKKTLQQIQKEEELRKAKAVAAAAAAAQATQNVAAHPTPAGGKRYADLAGKTQQLPQLNTVGVVGGVWTTVGPGGKSKNLATSPIPTAPAQSLKTAPSTPALGLPVPTTAKKVSPTSPASKPPTMSANEEFMKWCKASIKGLNQGLQADELIQTLLTFPAETELIAETIYTCTTTMDGRRFAEEFVRRRSAANKGIIIDAGTANGGASGWNEVAKGKPQPVTREVSPETNAAFKVVPGKKKGRR</sequence>
<feature type="compositionally biased region" description="Polar residues" evidence="1">
    <location>
        <begin position="1122"/>
        <end position="1134"/>
    </location>
</feature>
<accession>A0A3N4KMM3</accession>
<feature type="compositionally biased region" description="Basic and acidic residues" evidence="1">
    <location>
        <begin position="1108"/>
        <end position="1120"/>
    </location>
</feature>
<organism evidence="3 4">
    <name type="scientific">Morchella conica CCBAS932</name>
    <dbReference type="NCBI Taxonomy" id="1392247"/>
    <lineage>
        <taxon>Eukaryota</taxon>
        <taxon>Fungi</taxon>
        <taxon>Dikarya</taxon>
        <taxon>Ascomycota</taxon>
        <taxon>Pezizomycotina</taxon>
        <taxon>Pezizomycetes</taxon>
        <taxon>Pezizales</taxon>
        <taxon>Morchellaceae</taxon>
        <taxon>Morchella</taxon>
    </lineage>
</organism>
<feature type="compositionally biased region" description="Low complexity" evidence="1">
    <location>
        <begin position="27"/>
        <end position="41"/>
    </location>
</feature>
<feature type="compositionally biased region" description="Gly residues" evidence="1">
    <location>
        <begin position="236"/>
        <end position="248"/>
    </location>
</feature>
<dbReference type="EMBL" id="ML119133">
    <property type="protein sequence ID" value="RPB11824.1"/>
    <property type="molecule type" value="Genomic_DNA"/>
</dbReference>
<feature type="compositionally biased region" description="Basic and acidic residues" evidence="1">
    <location>
        <begin position="1049"/>
        <end position="1058"/>
    </location>
</feature>
<feature type="region of interest" description="Disordered" evidence="1">
    <location>
        <begin position="621"/>
        <end position="641"/>
    </location>
</feature>
<reference evidence="3 4" key="1">
    <citation type="journal article" date="2018" name="Nat. Ecol. Evol.">
        <title>Pezizomycetes genomes reveal the molecular basis of ectomycorrhizal truffle lifestyle.</title>
        <authorList>
            <person name="Murat C."/>
            <person name="Payen T."/>
            <person name="Noel B."/>
            <person name="Kuo A."/>
            <person name="Morin E."/>
            <person name="Chen J."/>
            <person name="Kohler A."/>
            <person name="Krizsan K."/>
            <person name="Balestrini R."/>
            <person name="Da Silva C."/>
            <person name="Montanini B."/>
            <person name="Hainaut M."/>
            <person name="Levati E."/>
            <person name="Barry K.W."/>
            <person name="Belfiori B."/>
            <person name="Cichocki N."/>
            <person name="Clum A."/>
            <person name="Dockter R.B."/>
            <person name="Fauchery L."/>
            <person name="Guy J."/>
            <person name="Iotti M."/>
            <person name="Le Tacon F."/>
            <person name="Lindquist E.A."/>
            <person name="Lipzen A."/>
            <person name="Malagnac F."/>
            <person name="Mello A."/>
            <person name="Molinier V."/>
            <person name="Miyauchi S."/>
            <person name="Poulain J."/>
            <person name="Riccioni C."/>
            <person name="Rubini A."/>
            <person name="Sitrit Y."/>
            <person name="Splivallo R."/>
            <person name="Traeger S."/>
            <person name="Wang M."/>
            <person name="Zifcakova L."/>
            <person name="Wipf D."/>
            <person name="Zambonelli A."/>
            <person name="Paolocci F."/>
            <person name="Nowrousian M."/>
            <person name="Ottonello S."/>
            <person name="Baldrian P."/>
            <person name="Spatafora J.W."/>
            <person name="Henrissat B."/>
            <person name="Nagy L.G."/>
            <person name="Aury J.M."/>
            <person name="Wincker P."/>
            <person name="Grigoriev I.V."/>
            <person name="Bonfante P."/>
            <person name="Martin F.M."/>
        </authorList>
    </citation>
    <scope>NUCLEOTIDE SEQUENCE [LARGE SCALE GENOMIC DNA]</scope>
    <source>
        <strain evidence="3 4">CCBAS932</strain>
    </source>
</reference>
<feature type="compositionally biased region" description="Polar residues" evidence="1">
    <location>
        <begin position="145"/>
        <end position="197"/>
    </location>
</feature>
<dbReference type="Proteomes" id="UP000277580">
    <property type="component" value="Unassembled WGS sequence"/>
</dbReference>
<feature type="compositionally biased region" description="Polar residues" evidence="1">
    <location>
        <begin position="1179"/>
        <end position="1200"/>
    </location>
</feature>
<feature type="compositionally biased region" description="Polar residues" evidence="1">
    <location>
        <begin position="1372"/>
        <end position="1391"/>
    </location>
</feature>
<dbReference type="CDD" id="cd00072">
    <property type="entry name" value="GYF"/>
    <property type="match status" value="1"/>
</dbReference>
<dbReference type="Pfam" id="PF02213">
    <property type="entry name" value="GYF"/>
    <property type="match status" value="1"/>
</dbReference>
<dbReference type="SMART" id="SM00444">
    <property type="entry name" value="GYF"/>
    <property type="match status" value="1"/>
</dbReference>
<feature type="domain" description="GYF" evidence="2">
    <location>
        <begin position="774"/>
        <end position="822"/>
    </location>
</feature>
<evidence type="ECO:0000259" key="2">
    <source>
        <dbReference type="PROSITE" id="PS50829"/>
    </source>
</evidence>
<dbReference type="PROSITE" id="PS50829">
    <property type="entry name" value="GYF"/>
    <property type="match status" value="1"/>
</dbReference>
<feature type="compositionally biased region" description="Basic and acidic residues" evidence="1">
    <location>
        <begin position="251"/>
        <end position="261"/>
    </location>
</feature>
<feature type="compositionally biased region" description="Basic and acidic residues" evidence="1">
    <location>
        <begin position="1077"/>
        <end position="1101"/>
    </location>
</feature>
<feature type="region of interest" description="Disordered" evidence="1">
    <location>
        <begin position="930"/>
        <end position="1018"/>
    </location>
</feature>